<gene>
    <name evidence="2" type="ORF">APZ19_20135</name>
    <name evidence="1" type="ORF">D0812_23150</name>
</gene>
<evidence type="ECO:0000313" key="2">
    <source>
        <dbReference type="EMBL" id="QGH49414.1"/>
    </source>
</evidence>
<dbReference type="EMBL" id="CP033138">
    <property type="protein sequence ID" value="AYO17274.1"/>
    <property type="molecule type" value="Genomic_DNA"/>
</dbReference>
<name>A0AAP9GFX7_9VIBR</name>
<protein>
    <submittedName>
        <fullName evidence="2">Uncharacterized protein</fullName>
    </submittedName>
</protein>
<dbReference type="AlphaFoldDB" id="A0AAP9GFX7"/>
<reference evidence="2 4" key="1">
    <citation type="journal article" date="2015" name="Genome Announc.">
        <title>Draft Genome Sequence of Vibrio owensii Strain SH-14, Which Causes Shrimp Acute Hepatopancreatic Necrosis Disease.</title>
        <authorList>
            <person name="Liu L."/>
            <person name="Xiao J."/>
            <person name="Xia X."/>
            <person name="Pan Y."/>
            <person name="Yan S."/>
            <person name="Wang Y."/>
        </authorList>
    </citation>
    <scope>NUCLEOTIDE SEQUENCE [LARGE SCALE GENOMIC DNA]</scope>
    <source>
        <strain evidence="2 4">SH14</strain>
    </source>
</reference>
<dbReference type="Proteomes" id="UP000390336">
    <property type="component" value="Chromosome 2"/>
</dbReference>
<accession>A0AAP9GFX7</accession>
<evidence type="ECO:0000313" key="3">
    <source>
        <dbReference type="Proteomes" id="UP000272136"/>
    </source>
</evidence>
<proteinExistence type="predicted"/>
<dbReference type="Proteomes" id="UP000272136">
    <property type="component" value="Chromosome 2"/>
</dbReference>
<dbReference type="EMBL" id="CP045860">
    <property type="protein sequence ID" value="QGH49414.1"/>
    <property type="molecule type" value="Genomic_DNA"/>
</dbReference>
<sequence length="103" mass="12075">MTKESLKELILTLEKIQLVLIQEGEQEWVYGISSIKRRLTDINIDSPDFKKEFKSVQLSYLNMTNGAGSFSDVMIWRSNVEDRIKVNKDFNALTKKTWELFEL</sequence>
<reference evidence="1 3" key="2">
    <citation type="submission" date="2018-10" db="EMBL/GenBank/DDBJ databases">
        <title>Whole Genome of Vibrio owensii strain 170502, isolated from Acute Hepatopancreatic Necrosis Disease (AHPND) shrimp.</title>
        <authorList>
            <person name="Yan M."/>
            <person name="Wang X."/>
            <person name="Wang Y."/>
        </authorList>
    </citation>
    <scope>NUCLEOTIDE SEQUENCE [LARGE SCALE GENOMIC DNA]</scope>
    <source>
        <strain evidence="1 3">1700302</strain>
    </source>
</reference>
<keyword evidence="3" id="KW-1185">Reference proteome</keyword>
<evidence type="ECO:0000313" key="1">
    <source>
        <dbReference type="EMBL" id="AYO17274.1"/>
    </source>
</evidence>
<dbReference type="RefSeq" id="WP_054823249.1">
    <property type="nucleotide sequence ID" value="NZ_CP033138.1"/>
</dbReference>
<organism evidence="2 4">
    <name type="scientific">Vibrio owensii</name>
    <dbReference type="NCBI Taxonomy" id="696485"/>
    <lineage>
        <taxon>Bacteria</taxon>
        <taxon>Pseudomonadati</taxon>
        <taxon>Pseudomonadota</taxon>
        <taxon>Gammaproteobacteria</taxon>
        <taxon>Vibrionales</taxon>
        <taxon>Vibrionaceae</taxon>
        <taxon>Vibrio</taxon>
    </lineage>
</organism>
<reference evidence="2" key="3">
    <citation type="submission" date="2019-11" db="EMBL/GenBank/DDBJ databases">
        <title>Complete genome sequence of Vibrio owensii SH-14 isolated from shrimp with acute hepatopancreatic necrosis diease.</title>
        <authorList>
            <person name="Liang X."/>
            <person name="Wang Y."/>
        </authorList>
    </citation>
    <scope>NUCLEOTIDE SEQUENCE</scope>
    <source>
        <strain evidence="2">SH14</strain>
    </source>
</reference>
<evidence type="ECO:0000313" key="4">
    <source>
        <dbReference type="Proteomes" id="UP000390336"/>
    </source>
</evidence>